<name>A0A4Y2P0X5_ARAVE</name>
<dbReference type="Proteomes" id="UP000499080">
    <property type="component" value="Unassembled WGS sequence"/>
</dbReference>
<feature type="domain" description="Methyltransferase" evidence="1">
    <location>
        <begin position="24"/>
        <end position="130"/>
    </location>
</feature>
<dbReference type="EMBL" id="BGPR01010312">
    <property type="protein sequence ID" value="GBN45498.1"/>
    <property type="molecule type" value="Genomic_DNA"/>
</dbReference>
<reference evidence="2 3" key="1">
    <citation type="journal article" date="2019" name="Sci. Rep.">
        <title>Orb-weaving spider Araneus ventricosus genome elucidates the spidroin gene catalogue.</title>
        <authorList>
            <person name="Kono N."/>
            <person name="Nakamura H."/>
            <person name="Ohtoshi R."/>
            <person name="Moran D.A.P."/>
            <person name="Shinohara A."/>
            <person name="Yoshida Y."/>
            <person name="Fujiwara M."/>
            <person name="Mori M."/>
            <person name="Tomita M."/>
            <person name="Arakawa K."/>
        </authorList>
    </citation>
    <scope>NUCLEOTIDE SEQUENCE [LARGE SCALE GENOMIC DNA]</scope>
</reference>
<accession>A0A4Y2P0X5</accession>
<dbReference type="OrthoDB" id="8300214at2759"/>
<keyword evidence="3" id="KW-1185">Reference proteome</keyword>
<dbReference type="AlphaFoldDB" id="A0A4Y2P0X5"/>
<dbReference type="SUPFAM" id="SSF53335">
    <property type="entry name" value="S-adenosyl-L-methionine-dependent methyltransferases"/>
    <property type="match status" value="1"/>
</dbReference>
<dbReference type="Gene3D" id="3.40.50.150">
    <property type="entry name" value="Vaccinia Virus protein VP39"/>
    <property type="match status" value="1"/>
</dbReference>
<evidence type="ECO:0000313" key="2">
    <source>
        <dbReference type="EMBL" id="GBN45498.1"/>
    </source>
</evidence>
<gene>
    <name evidence="2" type="ORF">AVEN_44474_1</name>
</gene>
<dbReference type="InterPro" id="IPR029063">
    <property type="entry name" value="SAM-dependent_MTases_sf"/>
</dbReference>
<dbReference type="InterPro" id="IPR025714">
    <property type="entry name" value="Methyltranfer_dom"/>
</dbReference>
<evidence type="ECO:0000313" key="3">
    <source>
        <dbReference type="Proteomes" id="UP000499080"/>
    </source>
</evidence>
<proteinExistence type="predicted"/>
<evidence type="ECO:0000259" key="1">
    <source>
        <dbReference type="Pfam" id="PF13847"/>
    </source>
</evidence>
<protein>
    <recommendedName>
        <fullName evidence="1">Methyltransferase domain-containing protein</fullName>
    </recommendedName>
</protein>
<sequence length="208" mass="23811">MTEVEITNRETRTFLRSLPWGDLSGELVMDVGCGYGNMSTQCILERFPRASRVIAIDQSSECIQRSKVEFRNGIFKKAQFKKANVTVMRHLRRWEGKISKIVSAHCLSEIEKKERAFKVMYELLKPGGQAALLFTGRSQSDDVYAAMLQNPKWSPYFTVLFGYRDHEAKFTNLQESRQLLAYTGYNIANVRVGDNSEKQAPTHGPYNQ</sequence>
<comment type="caution">
    <text evidence="2">The sequence shown here is derived from an EMBL/GenBank/DDBJ whole genome shotgun (WGS) entry which is preliminary data.</text>
</comment>
<organism evidence="2 3">
    <name type="scientific">Araneus ventricosus</name>
    <name type="common">Orbweaver spider</name>
    <name type="synonym">Epeira ventricosa</name>
    <dbReference type="NCBI Taxonomy" id="182803"/>
    <lineage>
        <taxon>Eukaryota</taxon>
        <taxon>Metazoa</taxon>
        <taxon>Ecdysozoa</taxon>
        <taxon>Arthropoda</taxon>
        <taxon>Chelicerata</taxon>
        <taxon>Arachnida</taxon>
        <taxon>Araneae</taxon>
        <taxon>Araneomorphae</taxon>
        <taxon>Entelegynae</taxon>
        <taxon>Araneoidea</taxon>
        <taxon>Araneidae</taxon>
        <taxon>Araneus</taxon>
    </lineage>
</organism>
<dbReference type="Pfam" id="PF13847">
    <property type="entry name" value="Methyltransf_31"/>
    <property type="match status" value="1"/>
</dbReference>
<dbReference type="CDD" id="cd02440">
    <property type="entry name" value="AdoMet_MTases"/>
    <property type="match status" value="1"/>
</dbReference>